<accession>A5ASR7</accession>
<proteinExistence type="predicted"/>
<name>A5ASR7_VITVI</name>
<sequence>MKSEVSLHLVRRNNTVLVWEVSKPDHMTEKVPMAYTTEVDKKGVVGHAKQCKPIDFEYVKYAVILQETKSRIGLSKQSHENMISDDASVLGDDAELKKHHDPSGQQCIENRHLFKSGVSVCLSYGRWAMVVVKIPGSVVPTKGVRTGCPDAPSNGFVSHGGGTWAMAGCCDDVQDLLTSVNDPDKHIWIVYVGRPDAMWRSSGCYVCECRVPLL</sequence>
<dbReference type="AlphaFoldDB" id="A5ASR7"/>
<organism evidence="1">
    <name type="scientific">Vitis vinifera</name>
    <name type="common">Grape</name>
    <dbReference type="NCBI Taxonomy" id="29760"/>
    <lineage>
        <taxon>Eukaryota</taxon>
        <taxon>Viridiplantae</taxon>
        <taxon>Streptophyta</taxon>
        <taxon>Embryophyta</taxon>
        <taxon>Tracheophyta</taxon>
        <taxon>Spermatophyta</taxon>
        <taxon>Magnoliopsida</taxon>
        <taxon>eudicotyledons</taxon>
        <taxon>Gunneridae</taxon>
        <taxon>Pentapetalae</taxon>
        <taxon>rosids</taxon>
        <taxon>Vitales</taxon>
        <taxon>Vitaceae</taxon>
        <taxon>Viteae</taxon>
        <taxon>Vitis</taxon>
    </lineage>
</organism>
<evidence type="ECO:0000313" key="1">
    <source>
        <dbReference type="EMBL" id="CAN73745.1"/>
    </source>
</evidence>
<reference evidence="1" key="1">
    <citation type="journal article" date="2007" name="PLoS ONE">
        <title>The first genome sequence of an elite grapevine cultivar (Pinot noir Vitis vinifera L.): coping with a highly heterozygous genome.</title>
        <authorList>
            <person name="Velasco R."/>
            <person name="Zharkikh A."/>
            <person name="Troggio M."/>
            <person name="Cartwright D.A."/>
            <person name="Cestaro A."/>
            <person name="Pruss D."/>
            <person name="Pindo M."/>
            <person name="FitzGerald L.M."/>
            <person name="Vezzulli S."/>
            <person name="Reid J."/>
            <person name="Malacarne G."/>
            <person name="Iliev D."/>
            <person name="Coppola G."/>
            <person name="Wardell B."/>
            <person name="Micheletti D."/>
            <person name="Macalma T."/>
            <person name="Facci M."/>
            <person name="Mitchell J.T."/>
            <person name="Perazzolli M."/>
            <person name="Eldredge G."/>
            <person name="Gatto P."/>
            <person name="Oyzerski R."/>
            <person name="Moretto M."/>
            <person name="Gutin N."/>
            <person name="Stefanini M."/>
            <person name="Chen Y."/>
            <person name="Segala C."/>
            <person name="Davenport C."/>
            <person name="Dematte L."/>
            <person name="Mraz A."/>
            <person name="Battilana J."/>
            <person name="Stormo K."/>
            <person name="Costa F."/>
            <person name="Tao Q."/>
            <person name="Si-Ammour A."/>
            <person name="Harkins T."/>
            <person name="Lackey A."/>
            <person name="Perbost C."/>
            <person name="Taillon B."/>
            <person name="Stella A."/>
            <person name="Solovyev V."/>
            <person name="Fawcett J.A."/>
            <person name="Sterck L."/>
            <person name="Vandepoele K."/>
            <person name="Grando S.M."/>
            <person name="Toppo S."/>
            <person name="Moser C."/>
            <person name="Lanchbury J."/>
            <person name="Bogden R."/>
            <person name="Skolnick M."/>
            <person name="Sgaramella V."/>
            <person name="Bhatnagar S.K."/>
            <person name="Fontana P."/>
            <person name="Gutin A."/>
            <person name="Van de Peer Y."/>
            <person name="Salamini F."/>
            <person name="Viola R."/>
        </authorList>
    </citation>
    <scope>NUCLEOTIDE SEQUENCE</scope>
</reference>
<protein>
    <submittedName>
        <fullName evidence="1">Uncharacterized protein</fullName>
    </submittedName>
</protein>
<dbReference type="EMBL" id="AM434112">
    <property type="protein sequence ID" value="CAN73745.1"/>
    <property type="molecule type" value="Genomic_DNA"/>
</dbReference>
<gene>
    <name evidence="1" type="ORF">VITISV_020187</name>
</gene>